<keyword evidence="1" id="KW-1133">Transmembrane helix</keyword>
<dbReference type="OrthoDB" id="6540321at2"/>
<feature type="transmembrane region" description="Helical" evidence="1">
    <location>
        <begin position="71"/>
        <end position="91"/>
    </location>
</feature>
<dbReference type="RefSeq" id="WP_137712595.1">
    <property type="nucleotide sequence ID" value="NZ_CP034035.1"/>
</dbReference>
<protein>
    <submittedName>
        <fullName evidence="2">DUF1435 domain-containing protein</fullName>
    </submittedName>
</protein>
<dbReference type="InterPro" id="IPR009885">
    <property type="entry name" value="DUF1435"/>
</dbReference>
<dbReference type="AlphaFoldDB" id="A0A4P8QMK9"/>
<feature type="transmembrane region" description="Helical" evidence="1">
    <location>
        <begin position="45"/>
        <end position="64"/>
    </location>
</feature>
<keyword evidence="1" id="KW-0472">Membrane</keyword>
<evidence type="ECO:0000313" key="2">
    <source>
        <dbReference type="EMBL" id="QCR07526.1"/>
    </source>
</evidence>
<dbReference type="Pfam" id="PF07256">
    <property type="entry name" value="DUF1435"/>
    <property type="match status" value="1"/>
</dbReference>
<proteinExistence type="predicted"/>
<keyword evidence="1" id="KW-0812">Transmembrane</keyword>
<keyword evidence="3" id="KW-1185">Reference proteome</keyword>
<dbReference type="Proteomes" id="UP000299580">
    <property type="component" value="Chromosome"/>
</dbReference>
<evidence type="ECO:0000256" key="1">
    <source>
        <dbReference type="SAM" id="Phobius"/>
    </source>
</evidence>
<dbReference type="KEGG" id="brb:EH207_02570"/>
<sequence>MLTAMITACGLWSVSWCIGKHLSSVWSLLLPCAIMPLLTMLDLNLTHLKVIIAVALLTTLFMLLHQRLRHYLLLPSCVVLASGLAALSVMFNVTLG</sequence>
<dbReference type="EMBL" id="CP034035">
    <property type="protein sequence ID" value="QCR07526.1"/>
    <property type="molecule type" value="Genomic_DNA"/>
</dbReference>
<evidence type="ECO:0000313" key="3">
    <source>
        <dbReference type="Proteomes" id="UP000299580"/>
    </source>
</evidence>
<name>A0A4P8QMK9_9GAMM</name>
<gene>
    <name evidence="2" type="ORF">EH207_02570</name>
</gene>
<reference evidence="2 3" key="1">
    <citation type="submission" date="2018-11" db="EMBL/GenBank/DDBJ databases">
        <title>Genome sequences of Brenneria nigrifluens and Brenneria rubrifaciens.</title>
        <authorList>
            <person name="Poret-Peterson A.T."/>
            <person name="McClean A.E."/>
            <person name="Kluepfel D.A."/>
        </authorList>
    </citation>
    <scope>NUCLEOTIDE SEQUENCE [LARGE SCALE GENOMIC DNA]</scope>
    <source>
        <strain evidence="2 3">6D370</strain>
    </source>
</reference>
<organism evidence="2 3">
    <name type="scientific">Brenneria rubrifaciens</name>
    <dbReference type="NCBI Taxonomy" id="55213"/>
    <lineage>
        <taxon>Bacteria</taxon>
        <taxon>Pseudomonadati</taxon>
        <taxon>Pseudomonadota</taxon>
        <taxon>Gammaproteobacteria</taxon>
        <taxon>Enterobacterales</taxon>
        <taxon>Pectobacteriaceae</taxon>
        <taxon>Brenneria</taxon>
    </lineage>
</organism>
<accession>A0A4P8QMK9</accession>